<reference evidence="2" key="1">
    <citation type="journal article" date="2021" name="PeerJ">
        <title>Extensive microbial diversity within the chicken gut microbiome revealed by metagenomics and culture.</title>
        <authorList>
            <person name="Gilroy R."/>
            <person name="Ravi A."/>
            <person name="Getino M."/>
            <person name="Pursley I."/>
            <person name="Horton D.L."/>
            <person name="Alikhan N.F."/>
            <person name="Baker D."/>
            <person name="Gharbi K."/>
            <person name="Hall N."/>
            <person name="Watson M."/>
            <person name="Adriaenssens E.M."/>
            <person name="Foster-Nyarko E."/>
            <person name="Jarju S."/>
            <person name="Secka A."/>
            <person name="Antonio M."/>
            <person name="Oren A."/>
            <person name="Chaudhuri R.R."/>
            <person name="La Ragione R."/>
            <person name="Hildebrand F."/>
            <person name="Pallen M.J."/>
        </authorList>
    </citation>
    <scope>NUCLEOTIDE SEQUENCE</scope>
    <source>
        <strain evidence="2">ChiW19-6364</strain>
    </source>
</reference>
<evidence type="ECO:0000313" key="2">
    <source>
        <dbReference type="EMBL" id="HJD40455.1"/>
    </source>
</evidence>
<organism evidence="2 3">
    <name type="scientific">Candidatus Blautia stercoripullorum</name>
    <dbReference type="NCBI Taxonomy" id="2838502"/>
    <lineage>
        <taxon>Bacteria</taxon>
        <taxon>Bacillati</taxon>
        <taxon>Bacillota</taxon>
        <taxon>Clostridia</taxon>
        <taxon>Lachnospirales</taxon>
        <taxon>Lachnospiraceae</taxon>
        <taxon>Blautia</taxon>
    </lineage>
</organism>
<gene>
    <name evidence="2" type="ORF">H9913_10555</name>
</gene>
<dbReference type="Proteomes" id="UP000823850">
    <property type="component" value="Unassembled WGS sequence"/>
</dbReference>
<reference evidence="2" key="2">
    <citation type="submission" date="2021-04" db="EMBL/GenBank/DDBJ databases">
        <authorList>
            <person name="Gilroy R."/>
        </authorList>
    </citation>
    <scope>NUCLEOTIDE SEQUENCE</scope>
    <source>
        <strain evidence="2">ChiW19-6364</strain>
    </source>
</reference>
<feature type="signal peptide" evidence="1">
    <location>
        <begin position="1"/>
        <end position="23"/>
    </location>
</feature>
<feature type="chain" id="PRO_5039195007" description="Peptidase C39-like domain-containing protein" evidence="1">
    <location>
        <begin position="24"/>
        <end position="369"/>
    </location>
</feature>
<proteinExistence type="predicted"/>
<evidence type="ECO:0000256" key="1">
    <source>
        <dbReference type="SAM" id="SignalP"/>
    </source>
</evidence>
<name>A0A9D2U4L4_9FIRM</name>
<sequence>MKKIVSIILSLTFVLSFSTNVFAAESSMNDNRINEITEREAVELARWFIANDIYENKNNGWSESTVIDSVKNDGNSYIVKLKSDSQDNGYIVVGNDVSESLIKEFSYEGEPLFVNLLPLPVEDSESVARNSSKSCDIIDQTEENLPYLLAVRNNLNTSLKSNSDYGGITSPYEHVNSTYGSGWTYHSGKTISGFTLLDMDDFSASNHCSLTTITAIFNYHRTHGYSSISSNINTLFNRVKTIATDNGYYTPKNGTMPYYIDNLATKVWSYYGYSGVGNNDFFFWDVNSINNALKGEVDGNRPGAISFTSGYYGNHTVTYYGYIFYKKSGQSNKMYLKVNDNWSTSARYVDTTYIGQLGQTLFEICRVLP</sequence>
<comment type="caution">
    <text evidence="2">The sequence shown here is derived from an EMBL/GenBank/DDBJ whole genome shotgun (WGS) entry which is preliminary data.</text>
</comment>
<protein>
    <recommendedName>
        <fullName evidence="4">Peptidase C39-like domain-containing protein</fullName>
    </recommendedName>
</protein>
<dbReference type="EMBL" id="DWUX01000188">
    <property type="protein sequence ID" value="HJD40455.1"/>
    <property type="molecule type" value="Genomic_DNA"/>
</dbReference>
<evidence type="ECO:0000313" key="3">
    <source>
        <dbReference type="Proteomes" id="UP000823850"/>
    </source>
</evidence>
<evidence type="ECO:0008006" key="4">
    <source>
        <dbReference type="Google" id="ProtNLM"/>
    </source>
</evidence>
<accession>A0A9D2U4L4</accession>
<keyword evidence="1" id="KW-0732">Signal</keyword>
<dbReference type="AlphaFoldDB" id="A0A9D2U4L4"/>